<dbReference type="InterPro" id="IPR000219">
    <property type="entry name" value="DH_dom"/>
</dbReference>
<dbReference type="SUPFAM" id="SSF54277">
    <property type="entry name" value="CAD &amp; PB1 domains"/>
    <property type="match status" value="1"/>
</dbReference>
<feature type="region of interest" description="Disordered" evidence="1">
    <location>
        <begin position="912"/>
        <end position="938"/>
    </location>
</feature>
<accession>A0A8H3IC02</accession>
<dbReference type="InterPro" id="IPR011993">
    <property type="entry name" value="PH-like_dom_sf"/>
</dbReference>
<dbReference type="CDD" id="cd00160">
    <property type="entry name" value="RhoGEF"/>
    <property type="match status" value="1"/>
</dbReference>
<dbReference type="Pfam" id="PF00621">
    <property type="entry name" value="RhoGEF"/>
    <property type="match status" value="1"/>
</dbReference>
<dbReference type="CDD" id="cd13246">
    <property type="entry name" value="PH_Scd1"/>
    <property type="match status" value="1"/>
</dbReference>
<dbReference type="Proteomes" id="UP000664203">
    <property type="component" value="Unassembled WGS sequence"/>
</dbReference>
<evidence type="ECO:0000259" key="2">
    <source>
        <dbReference type="PROSITE" id="PS50010"/>
    </source>
</evidence>
<feature type="compositionally biased region" description="Basic and acidic residues" evidence="1">
    <location>
        <begin position="1160"/>
        <end position="1172"/>
    </location>
</feature>
<dbReference type="GO" id="GO:0005634">
    <property type="term" value="C:nucleus"/>
    <property type="evidence" value="ECO:0007669"/>
    <property type="project" value="TreeGrafter"/>
</dbReference>
<dbReference type="GO" id="GO:0000935">
    <property type="term" value="C:division septum"/>
    <property type="evidence" value="ECO:0007669"/>
    <property type="project" value="TreeGrafter"/>
</dbReference>
<sequence>MASLQARGHMNGSSAFTPSSGMLFHNSRHNPHSITNSDYNRDQRGLFPAPLPSTFSPPPPDEFPNMGSNIMNIKAGANSSLYQICTGLRQRLGDVPGFEEHIVEMEEEEEDSADEPKDPVTLMWNCLRRGYPLMTIYNASLPERPLKFDPTKIREDKVGKATTFKFLQACITEFRIPPHECFLITDLFGEDTTGFVKVTKLVNRVLDILQSKGRLRHNEKSTTIAVAESAPTSYKAHVIEELLRTERDYIQHLEILQEFKRQVTGAIAGDAIHDIFLNLNQLLDFQRRFLVRIEQQNRLSESEQNWGKLFSYYRESFRVYEPFIANQNRCNETVLSVWPKLKKADLSNELKGIVETPSVLLSFLIKPFQRLSKYPLLLAEMRLKGGYDLEKQQDLEEGEAAAKSIMTRADEAVQKEHHAAAVNELQSRVEDWKGHKINHFGELLHFGNYTVLKGEGAKVVEREVSVIFDSLDPVTRAMVFSLFVHILHRGLPEASLPQSWTLAMKTLERKPRRKKISGLPSIDEESAEDQMSVPVTPKTFSRRSMFPLRRKPIPTSPQTPSQTSVEPPSWSSSRFKFKRLKGLISEIAGTQSSRISSYAETPKKVIPQEEQALEILQNALQILKIGTEPEPVKPEGMSRALISKSSTDDSYLRIMDWSHNTPFKTKASKAYPSKALTPLQFLLLNSIHQPKHLNKLNGAFKNSTLFLFSHVHLPDPILSVAARAAAINASVVESKPMSDLEKQVADDLAIESLVREQYKVYLFERILLCCKEINPNKPKNKMLATKQPLVDKKGKPKLQLKGRIFMQNVTDVVTLNQGQYTLQIFWKGDPGVENFVIRFPDEAQMIKWRDTVQAQKKSLCEQARNSGQTGTSATEFNYMKDQVLAKNPYQEDEEEIEEEEIIGAIQSSFTVSRNPSSNSLRSMAGPGRMAPPRFPLAEHGNGTYAAPLSLNTNIPSGAAASPGEFPGNSYFSPTNDSPTSTRSTSQQSFSQFTRQQMAAGHWPHEDNKHRTAPAMGRAPSREGPAPPNSYVVNGRTVTRPSLPAMTASQNPQQQLVQSSRLRSASTPDIHNPNAPGARRPGTGHLPTQAEDVPIPPIPSHMVQGRAPLNRSQTSSPVEGQLPIRSATQSPSAHRDRAHRQHQEPIIYDRQGQRLQQSLDSETRDYHHGHQAEEPTLLTPQSTETSSSANSIMDYPNQLKVRVKFDPEPSHVTIVVPTFIKHRSLTDRIDSKMAKVTAASIAKKTARLRYEDSDGDMVRIETDEDVHLAIEDWATQNERQILEGPAPDFQLHWQQN</sequence>
<dbReference type="Pfam" id="PF06395">
    <property type="entry name" value="CDC24"/>
    <property type="match status" value="1"/>
</dbReference>
<dbReference type="SUPFAM" id="SSF48065">
    <property type="entry name" value="DBL homology domain (DH-domain)"/>
    <property type="match status" value="1"/>
</dbReference>
<reference evidence="3" key="1">
    <citation type="submission" date="2021-03" db="EMBL/GenBank/DDBJ databases">
        <authorList>
            <person name="Tagirdzhanova G."/>
        </authorList>
    </citation>
    <scope>NUCLEOTIDE SEQUENCE</scope>
</reference>
<feature type="compositionally biased region" description="Pro residues" evidence="1">
    <location>
        <begin position="49"/>
        <end position="62"/>
    </location>
</feature>
<dbReference type="Gene3D" id="1.20.900.10">
    <property type="entry name" value="Dbl homology (DH) domain"/>
    <property type="match status" value="1"/>
</dbReference>
<dbReference type="GO" id="GO:0031106">
    <property type="term" value="P:septin ring organization"/>
    <property type="evidence" value="ECO:0007669"/>
    <property type="project" value="TreeGrafter"/>
</dbReference>
<organism evidence="3 4">
    <name type="scientific">Alectoria fallacina</name>
    <dbReference type="NCBI Taxonomy" id="1903189"/>
    <lineage>
        <taxon>Eukaryota</taxon>
        <taxon>Fungi</taxon>
        <taxon>Dikarya</taxon>
        <taxon>Ascomycota</taxon>
        <taxon>Pezizomycotina</taxon>
        <taxon>Lecanoromycetes</taxon>
        <taxon>OSLEUM clade</taxon>
        <taxon>Lecanoromycetidae</taxon>
        <taxon>Lecanorales</taxon>
        <taxon>Lecanorineae</taxon>
        <taxon>Parmeliaceae</taxon>
        <taxon>Alectoria</taxon>
    </lineage>
</organism>
<dbReference type="PANTHER" id="PTHR47339:SF1">
    <property type="entry name" value="CELL DIVISION CONTROL PROTEIN 24"/>
    <property type="match status" value="1"/>
</dbReference>
<dbReference type="CDD" id="cd05992">
    <property type="entry name" value="PB1"/>
    <property type="match status" value="1"/>
</dbReference>
<dbReference type="Gene3D" id="3.10.20.90">
    <property type="entry name" value="Phosphatidylinositol 3-kinase Catalytic Subunit, Chain A, domain 1"/>
    <property type="match status" value="1"/>
</dbReference>
<feature type="compositionally biased region" description="Polar residues" evidence="1">
    <location>
        <begin position="912"/>
        <end position="921"/>
    </location>
</feature>
<feature type="compositionally biased region" description="Low complexity" evidence="1">
    <location>
        <begin position="1052"/>
        <end position="1065"/>
    </location>
</feature>
<dbReference type="Pfam" id="PF15411">
    <property type="entry name" value="PH_10"/>
    <property type="match status" value="1"/>
</dbReference>
<dbReference type="SUPFAM" id="SSF50729">
    <property type="entry name" value="PH domain-like"/>
    <property type="match status" value="1"/>
</dbReference>
<evidence type="ECO:0000256" key="1">
    <source>
        <dbReference type="SAM" id="MobiDB-lite"/>
    </source>
</evidence>
<feature type="region of interest" description="Disordered" evidence="1">
    <location>
        <begin position="546"/>
        <end position="571"/>
    </location>
</feature>
<feature type="compositionally biased region" description="Polar residues" evidence="1">
    <location>
        <begin position="969"/>
        <end position="978"/>
    </location>
</feature>
<feature type="region of interest" description="Disordered" evidence="1">
    <location>
        <begin position="955"/>
        <end position="1190"/>
    </location>
</feature>
<feature type="domain" description="DH" evidence="2">
    <location>
        <begin position="234"/>
        <end position="412"/>
    </location>
</feature>
<dbReference type="GO" id="GO:0030010">
    <property type="term" value="P:establishment of cell polarity"/>
    <property type="evidence" value="ECO:0007669"/>
    <property type="project" value="TreeGrafter"/>
</dbReference>
<evidence type="ECO:0000313" key="4">
    <source>
        <dbReference type="Proteomes" id="UP000664203"/>
    </source>
</evidence>
<proteinExistence type="predicted"/>
<dbReference type="GO" id="GO:0005737">
    <property type="term" value="C:cytoplasm"/>
    <property type="evidence" value="ECO:0007669"/>
    <property type="project" value="TreeGrafter"/>
</dbReference>
<feature type="region of interest" description="Disordered" evidence="1">
    <location>
        <begin position="513"/>
        <end position="534"/>
    </location>
</feature>
<comment type="caution">
    <text evidence="3">The sequence shown here is derived from an EMBL/GenBank/DDBJ whole genome shotgun (WGS) entry which is preliminary data.</text>
</comment>
<gene>
    <name evidence="3" type="ORF">ALECFALPRED_004193</name>
</gene>
<feature type="compositionally biased region" description="Polar residues" evidence="1">
    <location>
        <begin position="1177"/>
        <end position="1190"/>
    </location>
</feature>
<dbReference type="Gene3D" id="2.30.29.30">
    <property type="entry name" value="Pleckstrin-homology domain (PH domain)/Phosphotyrosine-binding domain (PTB)"/>
    <property type="match status" value="1"/>
</dbReference>
<dbReference type="SMART" id="SM00325">
    <property type="entry name" value="RhoGEF"/>
    <property type="match status" value="1"/>
</dbReference>
<dbReference type="InterPro" id="IPR010481">
    <property type="entry name" value="Cdc24/Scd1_N"/>
</dbReference>
<feature type="compositionally biased region" description="Polar residues" evidence="1">
    <location>
        <begin position="11"/>
        <end position="20"/>
    </location>
</feature>
<feature type="compositionally biased region" description="Low complexity" evidence="1">
    <location>
        <begin position="556"/>
        <end position="569"/>
    </location>
</feature>
<dbReference type="InterPro" id="IPR033511">
    <property type="entry name" value="Cdc24/Scd1_PH_dom"/>
</dbReference>
<dbReference type="GO" id="GO:0005085">
    <property type="term" value="F:guanyl-nucleotide exchange factor activity"/>
    <property type="evidence" value="ECO:0007669"/>
    <property type="project" value="InterPro"/>
</dbReference>
<feature type="region of interest" description="Disordered" evidence="1">
    <location>
        <begin position="1"/>
        <end position="62"/>
    </location>
</feature>
<dbReference type="PROSITE" id="PS50010">
    <property type="entry name" value="DH_2"/>
    <property type="match status" value="1"/>
</dbReference>
<feature type="compositionally biased region" description="Low complexity" evidence="1">
    <location>
        <begin position="979"/>
        <end position="996"/>
    </location>
</feature>
<dbReference type="FunFam" id="3.10.20.90:FF:000176">
    <property type="entry name" value="Rho guanyl nucleotide exchange factor"/>
    <property type="match status" value="1"/>
</dbReference>
<dbReference type="PANTHER" id="PTHR47339">
    <property type="entry name" value="CELL DIVISION CONTROL PROTEIN 24"/>
    <property type="match status" value="1"/>
</dbReference>
<dbReference type="InterPro" id="IPR053026">
    <property type="entry name" value="CDC42_GEF"/>
</dbReference>
<dbReference type="InterPro" id="IPR035899">
    <property type="entry name" value="DBL_dom_sf"/>
</dbReference>
<evidence type="ECO:0000313" key="3">
    <source>
        <dbReference type="EMBL" id="CAF9907989.1"/>
    </source>
</evidence>
<name>A0A8H3IC02_9LECA</name>
<dbReference type="EMBL" id="CAJPDR010000026">
    <property type="protein sequence ID" value="CAF9907989.1"/>
    <property type="molecule type" value="Genomic_DNA"/>
</dbReference>
<dbReference type="OrthoDB" id="1594986at2759"/>
<protein>
    <recommendedName>
        <fullName evidence="2">DH domain-containing protein</fullName>
    </recommendedName>
</protein>
<keyword evidence="4" id="KW-1185">Reference proteome</keyword>
<dbReference type="GO" id="GO:0043332">
    <property type="term" value="C:mating projection tip"/>
    <property type="evidence" value="ECO:0007669"/>
    <property type="project" value="TreeGrafter"/>
</dbReference>